<dbReference type="Proteomes" id="UP000053413">
    <property type="component" value="Unassembled WGS sequence"/>
</dbReference>
<evidence type="ECO:0000313" key="2">
    <source>
        <dbReference type="Proteomes" id="UP000053413"/>
    </source>
</evidence>
<comment type="caution">
    <text evidence="1">The sequence shown here is derived from an EMBL/GenBank/DDBJ whole genome shotgun (WGS) entry which is preliminary data.</text>
</comment>
<proteinExistence type="predicted"/>
<dbReference type="RefSeq" id="WP_059148732.1">
    <property type="nucleotide sequence ID" value="NZ_LLZJ01000412.1"/>
</dbReference>
<organism evidence="1 2">
    <name type="scientific">Streptomyces violaceusniger</name>
    <dbReference type="NCBI Taxonomy" id="68280"/>
    <lineage>
        <taxon>Bacteria</taxon>
        <taxon>Bacillati</taxon>
        <taxon>Actinomycetota</taxon>
        <taxon>Actinomycetes</taxon>
        <taxon>Kitasatosporales</taxon>
        <taxon>Streptomycetaceae</taxon>
        <taxon>Streptomyces</taxon>
        <taxon>Streptomyces violaceusniger group</taxon>
    </lineage>
</organism>
<sequence>MTGTVRLRPPDAGQALATVGLTAGRITALVDEGKAHGPRYLVGSLASGFGNARSDVDVHVLVDGLEQPVGSRLHHVGDTTVDVELFPAQWPAREVARLSGVPVADLPFGRVALDPAVRGSQRRWLCRWVHAVPLDAGTGALFSEEEVRALLPAIVRQALDRALVDAAVALLADRATREGADGWTAQASGYLWNRAARGVLEVHCRAAGDVTTGEKWLPARVRRLGLPLPDPGPPADGGAGLLARLAWTPSGVLEAVRVRPAEGLRRADLAGRGFLVNRHDRLFTEWLEAEGPLARVLGEHSPGRLLDAFRRAQLDLVADPDVVRGRLQP</sequence>
<protein>
    <submittedName>
        <fullName evidence="1">Uncharacterized protein</fullName>
    </submittedName>
</protein>
<gene>
    <name evidence="1" type="ORF">ADL28_40045</name>
</gene>
<accession>A0A0X3VIG2</accession>
<evidence type="ECO:0000313" key="1">
    <source>
        <dbReference type="EMBL" id="KUL44549.1"/>
    </source>
</evidence>
<dbReference type="EMBL" id="LLZJ01000412">
    <property type="protein sequence ID" value="KUL44549.1"/>
    <property type="molecule type" value="Genomic_DNA"/>
</dbReference>
<dbReference type="GeneID" id="97430211"/>
<reference evidence="2" key="1">
    <citation type="submission" date="2015-10" db="EMBL/GenBank/DDBJ databases">
        <authorList>
            <person name="Ju K.-S."/>
            <person name="Doroghazi J.R."/>
            <person name="Metcalf W.W."/>
        </authorList>
    </citation>
    <scope>NUCLEOTIDE SEQUENCE [LARGE SCALE GENOMIC DNA]</scope>
    <source>
        <strain evidence="2">NRRL F-8817</strain>
    </source>
</reference>
<dbReference type="OrthoDB" id="4325655at2"/>
<dbReference type="AlphaFoldDB" id="A0A0X3VIG2"/>
<name>A0A0X3VIG2_STRVO</name>